<feature type="region of interest" description="Disordered" evidence="1">
    <location>
        <begin position="1"/>
        <end position="21"/>
    </location>
</feature>
<keyword evidence="3" id="KW-1185">Reference proteome</keyword>
<evidence type="ECO:0000313" key="2">
    <source>
        <dbReference type="EMBL" id="GJS76365.1"/>
    </source>
</evidence>
<evidence type="ECO:0000256" key="1">
    <source>
        <dbReference type="SAM" id="MobiDB-lite"/>
    </source>
</evidence>
<name>A0ABQ4YF40_9ASTR</name>
<gene>
    <name evidence="2" type="ORF">Tco_0726246</name>
</gene>
<protein>
    <submittedName>
        <fullName evidence="2">Uncharacterized protein</fullName>
    </submittedName>
</protein>
<dbReference type="EMBL" id="BQNB010010370">
    <property type="protein sequence ID" value="GJS76365.1"/>
    <property type="molecule type" value="Genomic_DNA"/>
</dbReference>
<comment type="caution">
    <text evidence="2">The sequence shown here is derived from an EMBL/GenBank/DDBJ whole genome shotgun (WGS) entry which is preliminary data.</text>
</comment>
<reference evidence="2" key="1">
    <citation type="journal article" date="2022" name="Int. J. Mol. Sci.">
        <title>Draft Genome of Tanacetum Coccineum: Genomic Comparison of Closely Related Tanacetum-Family Plants.</title>
        <authorList>
            <person name="Yamashiro T."/>
            <person name="Shiraishi A."/>
            <person name="Nakayama K."/>
            <person name="Satake H."/>
        </authorList>
    </citation>
    <scope>NUCLEOTIDE SEQUENCE</scope>
</reference>
<dbReference type="Proteomes" id="UP001151760">
    <property type="component" value="Unassembled WGS sequence"/>
</dbReference>
<reference evidence="2" key="2">
    <citation type="submission" date="2022-01" db="EMBL/GenBank/DDBJ databases">
        <authorList>
            <person name="Yamashiro T."/>
            <person name="Shiraishi A."/>
            <person name="Satake H."/>
            <person name="Nakayama K."/>
        </authorList>
    </citation>
    <scope>NUCLEOTIDE SEQUENCE</scope>
</reference>
<accession>A0ABQ4YF40</accession>
<evidence type="ECO:0000313" key="3">
    <source>
        <dbReference type="Proteomes" id="UP001151760"/>
    </source>
</evidence>
<proteinExistence type="predicted"/>
<sequence length="84" mass="9603">MLASFQDLEHEGNDTRLQGSIKIQGQRFKDLKSQDKSRPYLSSFMFCLKELKAMAAEIEAVDGPNDEALSHRKELRACTTDWLL</sequence>
<organism evidence="2 3">
    <name type="scientific">Tanacetum coccineum</name>
    <dbReference type="NCBI Taxonomy" id="301880"/>
    <lineage>
        <taxon>Eukaryota</taxon>
        <taxon>Viridiplantae</taxon>
        <taxon>Streptophyta</taxon>
        <taxon>Embryophyta</taxon>
        <taxon>Tracheophyta</taxon>
        <taxon>Spermatophyta</taxon>
        <taxon>Magnoliopsida</taxon>
        <taxon>eudicotyledons</taxon>
        <taxon>Gunneridae</taxon>
        <taxon>Pentapetalae</taxon>
        <taxon>asterids</taxon>
        <taxon>campanulids</taxon>
        <taxon>Asterales</taxon>
        <taxon>Asteraceae</taxon>
        <taxon>Asteroideae</taxon>
        <taxon>Anthemideae</taxon>
        <taxon>Anthemidinae</taxon>
        <taxon>Tanacetum</taxon>
    </lineage>
</organism>